<dbReference type="PANTHER" id="PTHR30532">
    <property type="entry name" value="IRON III DICITRATE-BINDING PERIPLASMIC PROTEIN"/>
    <property type="match status" value="1"/>
</dbReference>
<dbReference type="GO" id="GO:0030288">
    <property type="term" value="C:outer membrane-bounded periplasmic space"/>
    <property type="evidence" value="ECO:0007669"/>
    <property type="project" value="TreeGrafter"/>
</dbReference>
<dbReference type="PRINTS" id="PR01715">
    <property type="entry name" value="FERRIBNDNGPP"/>
</dbReference>
<dbReference type="CDD" id="cd01146">
    <property type="entry name" value="FhuD"/>
    <property type="match status" value="1"/>
</dbReference>
<dbReference type="PROSITE" id="PS50983">
    <property type="entry name" value="FE_B12_PBP"/>
    <property type="match status" value="1"/>
</dbReference>
<dbReference type="Gene3D" id="3.40.50.1980">
    <property type="entry name" value="Nitrogenase molybdenum iron protein domain"/>
    <property type="match status" value="2"/>
</dbReference>
<keyword evidence="9" id="KW-1185">Reference proteome</keyword>
<dbReference type="RefSeq" id="WP_131914006.1">
    <property type="nucleotide sequence ID" value="NZ_OU594967.1"/>
</dbReference>
<comment type="subcellular location">
    <subcellularLocation>
        <location evidence="1">Cell envelope</location>
    </subcellularLocation>
</comment>
<evidence type="ECO:0000256" key="5">
    <source>
        <dbReference type="ARBA" id="ARBA00022729"/>
    </source>
</evidence>
<organism evidence="8 9">
    <name type="scientific">Celerinatantimonas diazotrophica</name>
    <dbReference type="NCBI Taxonomy" id="412034"/>
    <lineage>
        <taxon>Bacteria</taxon>
        <taxon>Pseudomonadati</taxon>
        <taxon>Pseudomonadota</taxon>
        <taxon>Gammaproteobacteria</taxon>
        <taxon>Celerinatantimonadaceae</taxon>
        <taxon>Celerinatantimonas</taxon>
    </lineage>
</organism>
<comment type="similarity">
    <text evidence="2">Belongs to the bacterial solute-binding protein 8 family.</text>
</comment>
<feature type="domain" description="Fe/B12 periplasmic-binding" evidence="7">
    <location>
        <begin position="39"/>
        <end position="300"/>
    </location>
</feature>
<gene>
    <name evidence="8" type="ORF">EV690_3260</name>
</gene>
<feature type="signal peptide" evidence="6">
    <location>
        <begin position="1"/>
        <end position="18"/>
    </location>
</feature>
<dbReference type="SUPFAM" id="SSF53807">
    <property type="entry name" value="Helical backbone' metal receptor"/>
    <property type="match status" value="1"/>
</dbReference>
<sequence>MLKRLYFLLICCPLWACAAPSVTINDSLGPHTFKQVPKRVIALNWSATGNLLALGITPVAIANPEGYRTWAREPALAQSVINVGTRATPNIERIAQLKPDLIIIGSSQSGLLRLLRPIAPVLMFKNFSRHHNNAKAATRTFLTLATLFNKRPRAHRLLAQMDQQLAKWRAQINAHFHGHPPRVTCVRFNSTALVWVFGDNSMPQYALEKLGLKPALAQPTSKWGATQKKVIALAAIDHGVLLYFKPFPQQQKLFKTPLWQAMPFVQNHRIAALPAAWTYGGALSIQTMASAITQQLLTIEP</sequence>
<keyword evidence="5 6" id="KW-0732">Signal</keyword>
<dbReference type="InterPro" id="IPR002491">
    <property type="entry name" value="ABC_transptr_periplasmic_BD"/>
</dbReference>
<dbReference type="OrthoDB" id="6160519at2"/>
<keyword evidence="4" id="KW-0408">Iron</keyword>
<dbReference type="GO" id="GO:1901678">
    <property type="term" value="P:iron coordination entity transport"/>
    <property type="evidence" value="ECO:0007669"/>
    <property type="project" value="UniProtKB-ARBA"/>
</dbReference>
<evidence type="ECO:0000313" key="9">
    <source>
        <dbReference type="Proteomes" id="UP000295565"/>
    </source>
</evidence>
<keyword evidence="4" id="KW-0406">Ion transport</keyword>
<dbReference type="InterPro" id="IPR051313">
    <property type="entry name" value="Bact_iron-sidero_bind"/>
</dbReference>
<evidence type="ECO:0000313" key="8">
    <source>
        <dbReference type="EMBL" id="TCK46674.1"/>
    </source>
</evidence>
<proteinExistence type="inferred from homology"/>
<evidence type="ECO:0000256" key="4">
    <source>
        <dbReference type="ARBA" id="ARBA00022496"/>
    </source>
</evidence>
<dbReference type="PANTHER" id="PTHR30532:SF1">
    <property type="entry name" value="IRON(3+)-HYDROXAMATE-BINDING PROTEIN FHUD"/>
    <property type="match status" value="1"/>
</dbReference>
<dbReference type="EMBL" id="SMGD01000017">
    <property type="protein sequence ID" value="TCK46674.1"/>
    <property type="molecule type" value="Genomic_DNA"/>
</dbReference>
<accession>A0A4R1J8L1</accession>
<keyword evidence="3" id="KW-0813">Transport</keyword>
<dbReference type="AlphaFoldDB" id="A0A4R1J8L1"/>
<feature type="chain" id="PRO_5020705698" evidence="6">
    <location>
        <begin position="19"/>
        <end position="301"/>
    </location>
</feature>
<evidence type="ECO:0000256" key="1">
    <source>
        <dbReference type="ARBA" id="ARBA00004196"/>
    </source>
</evidence>
<dbReference type="Pfam" id="PF01497">
    <property type="entry name" value="Peripla_BP_2"/>
    <property type="match status" value="1"/>
</dbReference>
<comment type="caution">
    <text evidence="8">The sequence shown here is derived from an EMBL/GenBank/DDBJ whole genome shotgun (WGS) entry which is preliminary data.</text>
</comment>
<reference evidence="8 9" key="1">
    <citation type="submission" date="2019-03" db="EMBL/GenBank/DDBJ databases">
        <title>Genomic Encyclopedia of Type Strains, Phase IV (KMG-IV): sequencing the most valuable type-strain genomes for metagenomic binning, comparative biology and taxonomic classification.</title>
        <authorList>
            <person name="Goeker M."/>
        </authorList>
    </citation>
    <scope>NUCLEOTIDE SEQUENCE [LARGE SCALE GENOMIC DNA]</scope>
    <source>
        <strain evidence="8 9">DSM 18577</strain>
    </source>
</reference>
<dbReference type="Proteomes" id="UP000295565">
    <property type="component" value="Unassembled WGS sequence"/>
</dbReference>
<evidence type="ECO:0000256" key="3">
    <source>
        <dbReference type="ARBA" id="ARBA00022448"/>
    </source>
</evidence>
<protein>
    <submittedName>
        <fullName evidence="8">Iron complex transport system substrate-binding protein</fullName>
    </submittedName>
</protein>
<evidence type="ECO:0000256" key="6">
    <source>
        <dbReference type="SAM" id="SignalP"/>
    </source>
</evidence>
<evidence type="ECO:0000259" key="7">
    <source>
        <dbReference type="PROSITE" id="PS50983"/>
    </source>
</evidence>
<evidence type="ECO:0000256" key="2">
    <source>
        <dbReference type="ARBA" id="ARBA00008814"/>
    </source>
</evidence>
<keyword evidence="4" id="KW-0410">Iron transport</keyword>
<name>A0A4R1J8L1_9GAMM</name>